<comment type="pathway">
    <text evidence="1">Secondary metabolite biosynthesis.</text>
</comment>
<evidence type="ECO:0000256" key="3">
    <source>
        <dbReference type="ARBA" id="ARBA00022691"/>
    </source>
</evidence>
<keyword evidence="2" id="KW-0808">Transferase</keyword>
<dbReference type="InterPro" id="IPR051654">
    <property type="entry name" value="Meroterpenoid_MTases"/>
</dbReference>
<organism evidence="5 6">
    <name type="scientific">Pseudopithomyces chartarum</name>
    <dbReference type="NCBI Taxonomy" id="1892770"/>
    <lineage>
        <taxon>Eukaryota</taxon>
        <taxon>Fungi</taxon>
        <taxon>Dikarya</taxon>
        <taxon>Ascomycota</taxon>
        <taxon>Pezizomycotina</taxon>
        <taxon>Dothideomycetes</taxon>
        <taxon>Pleosporomycetidae</taxon>
        <taxon>Pleosporales</taxon>
        <taxon>Massarineae</taxon>
        <taxon>Didymosphaeriaceae</taxon>
        <taxon>Pseudopithomyces</taxon>
    </lineage>
</organism>
<sequence>MDEAQDGIHDGLPELSTRWISDTTLIEAPLPAKRLLENYAHLPSDEIMAHLHKVAYDGVDSSNLYGMDIFEDFFEVGYNLFRDRDTFRATFLTADLFASGDTPLSRLRGSMDVVWAGNFMHLFLREKQRQALISMLAMLKNSPGAIMAGRFMGHAVPGEYHYGFRGKMASMYRHDQKSFRELCEEVFRDVEGRWNIDIQSNDWVETLNLRREGSRDETWTLEIRFVINRLD</sequence>
<dbReference type="AlphaFoldDB" id="A0AAN6LPY8"/>
<reference evidence="5 6" key="1">
    <citation type="submission" date="2021-02" db="EMBL/GenBank/DDBJ databases">
        <title>Genome assembly of Pseudopithomyces chartarum.</title>
        <authorList>
            <person name="Jauregui R."/>
            <person name="Singh J."/>
            <person name="Voisey C."/>
        </authorList>
    </citation>
    <scope>NUCLEOTIDE SEQUENCE [LARGE SCALE GENOMIC DNA]</scope>
    <source>
        <strain evidence="5 6">AGR01</strain>
    </source>
</reference>
<dbReference type="SUPFAM" id="SSF53335">
    <property type="entry name" value="S-adenosyl-L-methionine-dependent methyltransferases"/>
    <property type="match status" value="1"/>
</dbReference>
<evidence type="ECO:0000256" key="4">
    <source>
        <dbReference type="ARBA" id="ARBA00038314"/>
    </source>
</evidence>
<keyword evidence="6" id="KW-1185">Reference proteome</keyword>
<comment type="similarity">
    <text evidence="4">Belongs to the class I-like SAM-binding methyltransferase superfamily.</text>
</comment>
<dbReference type="PANTHER" id="PTHR35897:SF1">
    <property type="entry name" value="METHYLTRANSFERASE AUSD"/>
    <property type="match status" value="1"/>
</dbReference>
<keyword evidence="3" id="KW-0949">S-adenosyl-L-methionine</keyword>
<evidence type="ECO:0000256" key="1">
    <source>
        <dbReference type="ARBA" id="ARBA00005179"/>
    </source>
</evidence>
<dbReference type="InterPro" id="IPR029063">
    <property type="entry name" value="SAM-dependent_MTases_sf"/>
</dbReference>
<dbReference type="PANTHER" id="PTHR35897">
    <property type="entry name" value="METHYLTRANSFERASE AUSD"/>
    <property type="match status" value="1"/>
</dbReference>
<accession>A0AAN6LPY8</accession>
<proteinExistence type="inferred from homology"/>
<dbReference type="EMBL" id="WVTA01000014">
    <property type="protein sequence ID" value="KAK3202112.1"/>
    <property type="molecule type" value="Genomic_DNA"/>
</dbReference>
<evidence type="ECO:0000313" key="6">
    <source>
        <dbReference type="Proteomes" id="UP001280581"/>
    </source>
</evidence>
<protein>
    <recommendedName>
        <fullName evidence="7">Methyltransferase type 11 domain-containing protein</fullName>
    </recommendedName>
</protein>
<dbReference type="Proteomes" id="UP001280581">
    <property type="component" value="Unassembled WGS sequence"/>
</dbReference>
<name>A0AAN6LPY8_9PLEO</name>
<evidence type="ECO:0008006" key="7">
    <source>
        <dbReference type="Google" id="ProtNLM"/>
    </source>
</evidence>
<dbReference type="GO" id="GO:0016740">
    <property type="term" value="F:transferase activity"/>
    <property type="evidence" value="ECO:0007669"/>
    <property type="project" value="UniProtKB-KW"/>
</dbReference>
<evidence type="ECO:0000256" key="2">
    <source>
        <dbReference type="ARBA" id="ARBA00022679"/>
    </source>
</evidence>
<comment type="caution">
    <text evidence="5">The sequence shown here is derived from an EMBL/GenBank/DDBJ whole genome shotgun (WGS) entry which is preliminary data.</text>
</comment>
<dbReference type="Gene3D" id="3.40.50.150">
    <property type="entry name" value="Vaccinia Virus protein VP39"/>
    <property type="match status" value="1"/>
</dbReference>
<evidence type="ECO:0000313" key="5">
    <source>
        <dbReference type="EMBL" id="KAK3202112.1"/>
    </source>
</evidence>
<gene>
    <name evidence="5" type="ORF">GRF29_161g140330</name>
</gene>